<sequence length="121" mass="12084">MEIVINCVKAFLVGGAICCLAEILIDKTGLTPARILTGCVVLGTVLGALGLYGPFADWAGAGASVPLPGFGNLLARGVREAVAERGLLGAFTGGLTSAAAGITAAMFAGALTAVLFRPHEK</sequence>
<feature type="transmembrane region" description="Helical" evidence="1">
    <location>
        <begin position="33"/>
        <end position="52"/>
    </location>
</feature>
<dbReference type="InterPro" id="IPR005562">
    <property type="entry name" value="SpoVA"/>
</dbReference>
<keyword evidence="1" id="KW-0472">Membrane</keyword>
<evidence type="ECO:0000256" key="1">
    <source>
        <dbReference type="SAM" id="Phobius"/>
    </source>
</evidence>
<dbReference type="EMBL" id="DVGA01000064">
    <property type="protein sequence ID" value="HIQ78884.1"/>
    <property type="molecule type" value="Genomic_DNA"/>
</dbReference>
<dbReference type="PANTHER" id="PTHR38450">
    <property type="entry name" value="STAGE V SPORULATION PROTEIN AC-RELATED"/>
    <property type="match status" value="1"/>
</dbReference>
<proteinExistence type="predicted"/>
<accession>A0A9D0ZGH4</accession>
<evidence type="ECO:0000313" key="3">
    <source>
        <dbReference type="Proteomes" id="UP000824262"/>
    </source>
</evidence>
<dbReference type="PANTHER" id="PTHR38450:SF2">
    <property type="entry name" value="STAGE V SPORULATION PROTEIN AEB"/>
    <property type="match status" value="1"/>
</dbReference>
<dbReference type="Proteomes" id="UP000824262">
    <property type="component" value="Unassembled WGS sequence"/>
</dbReference>
<reference evidence="2" key="2">
    <citation type="journal article" date="2021" name="PeerJ">
        <title>Extensive microbial diversity within the chicken gut microbiome revealed by metagenomics and culture.</title>
        <authorList>
            <person name="Gilroy R."/>
            <person name="Ravi A."/>
            <person name="Getino M."/>
            <person name="Pursley I."/>
            <person name="Horton D.L."/>
            <person name="Alikhan N.F."/>
            <person name="Baker D."/>
            <person name="Gharbi K."/>
            <person name="Hall N."/>
            <person name="Watson M."/>
            <person name="Adriaenssens E.M."/>
            <person name="Foster-Nyarko E."/>
            <person name="Jarju S."/>
            <person name="Secka A."/>
            <person name="Antonio M."/>
            <person name="Oren A."/>
            <person name="Chaudhuri R.R."/>
            <person name="La Ragione R."/>
            <person name="Hildebrand F."/>
            <person name="Pallen M.J."/>
        </authorList>
    </citation>
    <scope>NUCLEOTIDE SEQUENCE</scope>
    <source>
        <strain evidence="2">ChiBcolR7-354</strain>
    </source>
</reference>
<evidence type="ECO:0000313" key="2">
    <source>
        <dbReference type="EMBL" id="HIQ78884.1"/>
    </source>
</evidence>
<name>A0A9D0ZGH4_9FIRM</name>
<comment type="caution">
    <text evidence="2">The sequence shown here is derived from an EMBL/GenBank/DDBJ whole genome shotgun (WGS) entry which is preliminary data.</text>
</comment>
<dbReference type="AlphaFoldDB" id="A0A9D0ZGH4"/>
<dbReference type="Pfam" id="PF03862">
    <property type="entry name" value="SpoVAC_SpoVAEB"/>
    <property type="match status" value="1"/>
</dbReference>
<organism evidence="2 3">
    <name type="scientific">Candidatus Scatomorpha intestinavium</name>
    <dbReference type="NCBI Taxonomy" id="2840922"/>
    <lineage>
        <taxon>Bacteria</taxon>
        <taxon>Bacillati</taxon>
        <taxon>Bacillota</taxon>
        <taxon>Clostridia</taxon>
        <taxon>Eubacteriales</taxon>
        <taxon>Candidatus Scatomorpha</taxon>
    </lineage>
</organism>
<feature type="transmembrane region" description="Helical" evidence="1">
    <location>
        <begin position="87"/>
        <end position="116"/>
    </location>
</feature>
<protein>
    <submittedName>
        <fullName evidence="2">SpoVA/SpoVAEb family sporulation membrane protein</fullName>
    </submittedName>
</protein>
<reference evidence="2" key="1">
    <citation type="submission" date="2020-10" db="EMBL/GenBank/DDBJ databases">
        <authorList>
            <person name="Gilroy R."/>
        </authorList>
    </citation>
    <scope>NUCLEOTIDE SEQUENCE</scope>
    <source>
        <strain evidence="2">ChiBcolR7-354</strain>
    </source>
</reference>
<keyword evidence="1" id="KW-1133">Transmembrane helix</keyword>
<gene>
    <name evidence="2" type="ORF">IAB77_06455</name>
</gene>
<keyword evidence="1" id="KW-0812">Transmembrane</keyword>